<proteinExistence type="predicted"/>
<dbReference type="EMBL" id="LAZR01039176">
    <property type="protein sequence ID" value="KKL17652.1"/>
    <property type="molecule type" value="Genomic_DNA"/>
</dbReference>
<dbReference type="AlphaFoldDB" id="A0A0F9BUN1"/>
<gene>
    <name evidence="1" type="ORF">LCGC14_2483430</name>
</gene>
<reference evidence="1" key="1">
    <citation type="journal article" date="2015" name="Nature">
        <title>Complex archaea that bridge the gap between prokaryotes and eukaryotes.</title>
        <authorList>
            <person name="Spang A."/>
            <person name="Saw J.H."/>
            <person name="Jorgensen S.L."/>
            <person name="Zaremba-Niedzwiedzka K."/>
            <person name="Martijn J."/>
            <person name="Lind A.E."/>
            <person name="van Eijk R."/>
            <person name="Schleper C."/>
            <person name="Guy L."/>
            <person name="Ettema T.J."/>
        </authorList>
    </citation>
    <scope>NUCLEOTIDE SEQUENCE</scope>
</reference>
<accession>A0A0F9BUN1</accession>
<name>A0A0F9BUN1_9ZZZZ</name>
<comment type="caution">
    <text evidence="1">The sequence shown here is derived from an EMBL/GenBank/DDBJ whole genome shotgun (WGS) entry which is preliminary data.</text>
</comment>
<organism evidence="1">
    <name type="scientific">marine sediment metagenome</name>
    <dbReference type="NCBI Taxonomy" id="412755"/>
    <lineage>
        <taxon>unclassified sequences</taxon>
        <taxon>metagenomes</taxon>
        <taxon>ecological metagenomes</taxon>
    </lineage>
</organism>
<sequence length="69" mass="7663">MNVTTVPESKPEVAITASWEEARILCGVFGGIKGPVYNKNRECTDALYKELSDLLVHNAYKGIFTGRFL</sequence>
<evidence type="ECO:0000313" key="1">
    <source>
        <dbReference type="EMBL" id="KKL17652.1"/>
    </source>
</evidence>
<protein>
    <submittedName>
        <fullName evidence="1">Uncharacterized protein</fullName>
    </submittedName>
</protein>